<dbReference type="Proteomes" id="UP000621510">
    <property type="component" value="Unassembled WGS sequence"/>
</dbReference>
<evidence type="ECO:0000313" key="2">
    <source>
        <dbReference type="EMBL" id="MBL1115121.1"/>
    </source>
</evidence>
<dbReference type="EMBL" id="JAERRG010000009">
    <property type="protein sequence ID" value="MBL1115121.1"/>
    <property type="molecule type" value="Genomic_DNA"/>
</dbReference>
<name>A0ABS1PTR7_9ACTN</name>
<accession>A0ABS1PTR7</accession>
<keyword evidence="3" id="KW-1185">Reference proteome</keyword>
<sequence length="58" mass="6401">MSRLVWFKSSYSDNTGGECVEVATTPTTIHIRDSKNPDGPRLRIPATAWADFLTFATA</sequence>
<dbReference type="InterPro" id="IPR007278">
    <property type="entry name" value="DUF397"/>
</dbReference>
<comment type="caution">
    <text evidence="2">The sequence shown here is derived from an EMBL/GenBank/DDBJ whole genome shotgun (WGS) entry which is preliminary data.</text>
</comment>
<gene>
    <name evidence="2" type="ORF">JK364_22380</name>
</gene>
<proteinExistence type="predicted"/>
<reference evidence="2 3" key="1">
    <citation type="submission" date="2021-01" db="EMBL/GenBank/DDBJ databases">
        <title>WGS of actinomycetes isolated from Thailand.</title>
        <authorList>
            <person name="Thawai C."/>
        </authorList>
    </citation>
    <scope>NUCLEOTIDE SEQUENCE [LARGE SCALE GENOMIC DNA]</scope>
    <source>
        <strain evidence="2 3">CA3R110</strain>
    </source>
</reference>
<dbReference type="Pfam" id="PF04149">
    <property type="entry name" value="DUF397"/>
    <property type="match status" value="1"/>
</dbReference>
<evidence type="ECO:0000313" key="3">
    <source>
        <dbReference type="Proteomes" id="UP000621510"/>
    </source>
</evidence>
<feature type="domain" description="DUF397" evidence="1">
    <location>
        <begin position="4"/>
        <end position="56"/>
    </location>
</feature>
<evidence type="ECO:0000259" key="1">
    <source>
        <dbReference type="Pfam" id="PF04149"/>
    </source>
</evidence>
<organism evidence="2 3">
    <name type="scientific">Streptomyces endocoffeicus</name>
    <dbReference type="NCBI Taxonomy" id="2898945"/>
    <lineage>
        <taxon>Bacteria</taxon>
        <taxon>Bacillati</taxon>
        <taxon>Actinomycetota</taxon>
        <taxon>Actinomycetes</taxon>
        <taxon>Kitasatosporales</taxon>
        <taxon>Streptomycetaceae</taxon>
        <taxon>Streptomyces</taxon>
    </lineage>
</organism>
<protein>
    <submittedName>
        <fullName evidence="2">DUF397 domain-containing protein</fullName>
    </submittedName>
</protein>
<dbReference type="RefSeq" id="WP_201852941.1">
    <property type="nucleotide sequence ID" value="NZ_JAERRG010000009.1"/>
</dbReference>